<organism evidence="2 3">
    <name type="scientific">Streptomyces luteosporeus</name>
    <dbReference type="NCBI Taxonomy" id="173856"/>
    <lineage>
        <taxon>Bacteria</taxon>
        <taxon>Bacillati</taxon>
        <taxon>Actinomycetota</taxon>
        <taxon>Actinomycetes</taxon>
        <taxon>Kitasatosporales</taxon>
        <taxon>Streptomycetaceae</taxon>
        <taxon>Streptomyces</taxon>
    </lineage>
</organism>
<comment type="caution">
    <text evidence="2">The sequence shown here is derived from an EMBL/GenBank/DDBJ whole genome shotgun (WGS) entry which is preliminary data.</text>
</comment>
<evidence type="ECO:0000256" key="1">
    <source>
        <dbReference type="SAM" id="MobiDB-lite"/>
    </source>
</evidence>
<keyword evidence="3" id="KW-1185">Reference proteome</keyword>
<proteinExistence type="predicted"/>
<reference evidence="2 3" key="1">
    <citation type="journal article" date="2019" name="Int. J. Syst. Evol. Microbiol.">
        <title>The Global Catalogue of Microorganisms (GCM) 10K type strain sequencing project: providing services to taxonomists for standard genome sequencing and annotation.</title>
        <authorList>
            <consortium name="The Broad Institute Genomics Platform"/>
            <consortium name="The Broad Institute Genome Sequencing Center for Infectious Disease"/>
            <person name="Wu L."/>
            <person name="Ma J."/>
        </authorList>
    </citation>
    <scope>NUCLEOTIDE SEQUENCE [LARGE SCALE GENOMIC DNA]</scope>
    <source>
        <strain evidence="2 3">JCM 4542</strain>
    </source>
</reference>
<accession>A0ABN3TNW2</accession>
<sequence>MGNAVRAPGEQPYATFVRLNGDVAWGMAMTTEQRLLRPSERGARGTNGAAVRAQGAPPAPRGAPVSFATQGAGAGLAGARGRAQQEGAVECAMRAPLSPPASFVPCFFVPASFVPSQLPPGAPRHAGWQRGHQKRLRAACSAMRTSVLQM</sequence>
<dbReference type="EMBL" id="BAAASL010000006">
    <property type="protein sequence ID" value="GAA2713192.1"/>
    <property type="molecule type" value="Genomic_DNA"/>
</dbReference>
<evidence type="ECO:0000313" key="2">
    <source>
        <dbReference type="EMBL" id="GAA2713192.1"/>
    </source>
</evidence>
<protein>
    <submittedName>
        <fullName evidence="2">Uncharacterized protein</fullName>
    </submittedName>
</protein>
<gene>
    <name evidence="2" type="ORF">GCM10010315_18310</name>
</gene>
<feature type="region of interest" description="Disordered" evidence="1">
    <location>
        <begin position="36"/>
        <end position="68"/>
    </location>
</feature>
<dbReference type="Proteomes" id="UP001500886">
    <property type="component" value="Unassembled WGS sequence"/>
</dbReference>
<name>A0ABN3TNW2_9ACTN</name>
<evidence type="ECO:0000313" key="3">
    <source>
        <dbReference type="Proteomes" id="UP001500886"/>
    </source>
</evidence>